<dbReference type="InterPro" id="IPR023801">
    <property type="entry name" value="His_deacetylse_dom"/>
</dbReference>
<dbReference type="AlphaFoldDB" id="A0A1C7MM50"/>
<dbReference type="Proteomes" id="UP000092993">
    <property type="component" value="Unassembled WGS sequence"/>
</dbReference>
<dbReference type="Pfam" id="PF00850">
    <property type="entry name" value="Hist_deacetyl"/>
    <property type="match status" value="1"/>
</dbReference>
<feature type="domain" description="Histone deacetylase" evidence="1">
    <location>
        <begin position="91"/>
        <end position="245"/>
    </location>
</feature>
<dbReference type="Gene3D" id="3.40.800.20">
    <property type="entry name" value="Histone deacetylase domain"/>
    <property type="match status" value="1"/>
</dbReference>
<comment type="caution">
    <text evidence="2">The sequence shown here is derived from an EMBL/GenBank/DDBJ whole genome shotgun (WGS) entry which is preliminary data.</text>
</comment>
<dbReference type="InterPro" id="IPR037138">
    <property type="entry name" value="His_deacetylse_dom_sf"/>
</dbReference>
<evidence type="ECO:0000313" key="2">
    <source>
        <dbReference type="EMBL" id="OBZ77898.1"/>
    </source>
</evidence>
<dbReference type="OMA" id="YILYHES"/>
<gene>
    <name evidence="2" type="primary">HDAC8</name>
    <name evidence="2" type="ORF">A0H81_02052</name>
</gene>
<organism evidence="2 3">
    <name type="scientific">Grifola frondosa</name>
    <name type="common">Maitake</name>
    <name type="synonym">Polyporus frondosus</name>
    <dbReference type="NCBI Taxonomy" id="5627"/>
    <lineage>
        <taxon>Eukaryota</taxon>
        <taxon>Fungi</taxon>
        <taxon>Dikarya</taxon>
        <taxon>Basidiomycota</taxon>
        <taxon>Agaricomycotina</taxon>
        <taxon>Agaricomycetes</taxon>
        <taxon>Polyporales</taxon>
        <taxon>Grifolaceae</taxon>
        <taxon>Grifola</taxon>
    </lineage>
</organism>
<dbReference type="PANTHER" id="PTHR10625:SF36">
    <property type="entry name" value="HISTONE DEACETYLASE 3"/>
    <property type="match status" value="1"/>
</dbReference>
<dbReference type="OrthoDB" id="73273at2759"/>
<name>A0A1C7MM50_GRIFR</name>
<evidence type="ECO:0000259" key="1">
    <source>
        <dbReference type="Pfam" id="PF00850"/>
    </source>
</evidence>
<reference evidence="2 3" key="1">
    <citation type="submission" date="2016-03" db="EMBL/GenBank/DDBJ databases">
        <title>Whole genome sequencing of Grifola frondosa 9006-11.</title>
        <authorList>
            <person name="Min B."/>
            <person name="Park H."/>
            <person name="Kim J.-G."/>
            <person name="Cho H."/>
            <person name="Oh Y.-L."/>
            <person name="Kong W.-S."/>
            <person name="Choi I.-G."/>
        </authorList>
    </citation>
    <scope>NUCLEOTIDE SEQUENCE [LARGE SCALE GENOMIC DNA]</scope>
    <source>
        <strain evidence="2 3">9006-11</strain>
    </source>
</reference>
<proteinExistence type="predicted"/>
<dbReference type="PANTHER" id="PTHR10625">
    <property type="entry name" value="HISTONE DEACETYLASE HDAC1-RELATED"/>
    <property type="match status" value="1"/>
</dbReference>
<keyword evidence="3" id="KW-1185">Reference proteome</keyword>
<dbReference type="GO" id="GO:0070210">
    <property type="term" value="C:Rpd3L-Expanded complex"/>
    <property type="evidence" value="ECO:0007669"/>
    <property type="project" value="TreeGrafter"/>
</dbReference>
<dbReference type="PRINTS" id="PR01270">
    <property type="entry name" value="HDASUPER"/>
</dbReference>
<dbReference type="InterPro" id="IPR023696">
    <property type="entry name" value="Ureohydrolase_dom_sf"/>
</dbReference>
<dbReference type="STRING" id="5627.A0A1C7MM50"/>
<dbReference type="GO" id="GO:0004407">
    <property type="term" value="F:histone deacetylase activity"/>
    <property type="evidence" value="ECO:0007669"/>
    <property type="project" value="TreeGrafter"/>
</dbReference>
<sequence>MCTGYLNSKSVELARSHLFFLQTIARTALLVHSLNKTLCLLSLPSLIDGGQIRLIRPFLADDKILSAYHSRDYLQAVLDSTAHTLRDDQGNISICWDGGRHHAQKAQASGFCYVADCVLAILALKQSQESPHDSLHAEPRIMYLAFDLHFSDGGSQAFYSSGSTSSTPQVLTFSIHQTAPDPSDPSFNPFTLSIPLARGASNATFARIWPAVERVNQAFDRDYIAVQCGAGGLTGDPYAVWNWSLGVAEGSISGCIEQICLVRIGRPLSLDADIPDHSAFPAYEPSFILDVPQGNAQDHNTDEYPTEVTRRFCLISEKIEVKMSCNSTELPT</sequence>
<dbReference type="EMBL" id="LUGG01000002">
    <property type="protein sequence ID" value="OBZ77898.1"/>
    <property type="molecule type" value="Genomic_DNA"/>
</dbReference>
<dbReference type="SUPFAM" id="SSF52768">
    <property type="entry name" value="Arginase/deacetylase"/>
    <property type="match status" value="1"/>
</dbReference>
<dbReference type="GO" id="GO:0040029">
    <property type="term" value="P:epigenetic regulation of gene expression"/>
    <property type="evidence" value="ECO:0007669"/>
    <property type="project" value="TreeGrafter"/>
</dbReference>
<evidence type="ECO:0000313" key="3">
    <source>
        <dbReference type="Proteomes" id="UP000092993"/>
    </source>
</evidence>
<protein>
    <submittedName>
        <fullName evidence="2">Histone deacetylase 8</fullName>
    </submittedName>
</protein>
<accession>A0A1C7MM50</accession>
<dbReference type="InterPro" id="IPR000286">
    <property type="entry name" value="HDACs"/>
</dbReference>